<sequence length="75" mass="7880">MHRQGRGQSEVSGERVDRGVGKVVAPHSPPRPAILSSGGTPPPPGSPAPFPPLTLHTEASLVTTTHIVPTETTRW</sequence>
<evidence type="ECO:0000256" key="1">
    <source>
        <dbReference type="SAM" id="MobiDB-lite"/>
    </source>
</evidence>
<dbReference type="Proteomes" id="UP000324222">
    <property type="component" value="Unassembled WGS sequence"/>
</dbReference>
<proteinExistence type="predicted"/>
<evidence type="ECO:0000313" key="3">
    <source>
        <dbReference type="Proteomes" id="UP000324222"/>
    </source>
</evidence>
<name>A0A5B7DPL3_PORTR</name>
<comment type="caution">
    <text evidence="2">The sequence shown here is derived from an EMBL/GenBank/DDBJ whole genome shotgun (WGS) entry which is preliminary data.</text>
</comment>
<feature type="compositionally biased region" description="Pro residues" evidence="1">
    <location>
        <begin position="40"/>
        <end position="52"/>
    </location>
</feature>
<keyword evidence="3" id="KW-1185">Reference proteome</keyword>
<feature type="region of interest" description="Disordered" evidence="1">
    <location>
        <begin position="1"/>
        <end position="54"/>
    </location>
</feature>
<protein>
    <submittedName>
        <fullName evidence="2">Uncharacterized protein</fullName>
    </submittedName>
</protein>
<dbReference type="AlphaFoldDB" id="A0A5B7DPL3"/>
<organism evidence="2 3">
    <name type="scientific">Portunus trituberculatus</name>
    <name type="common">Swimming crab</name>
    <name type="synonym">Neptunus trituberculatus</name>
    <dbReference type="NCBI Taxonomy" id="210409"/>
    <lineage>
        <taxon>Eukaryota</taxon>
        <taxon>Metazoa</taxon>
        <taxon>Ecdysozoa</taxon>
        <taxon>Arthropoda</taxon>
        <taxon>Crustacea</taxon>
        <taxon>Multicrustacea</taxon>
        <taxon>Malacostraca</taxon>
        <taxon>Eumalacostraca</taxon>
        <taxon>Eucarida</taxon>
        <taxon>Decapoda</taxon>
        <taxon>Pleocyemata</taxon>
        <taxon>Brachyura</taxon>
        <taxon>Eubrachyura</taxon>
        <taxon>Portunoidea</taxon>
        <taxon>Portunidae</taxon>
        <taxon>Portuninae</taxon>
        <taxon>Portunus</taxon>
    </lineage>
</organism>
<reference evidence="2 3" key="1">
    <citation type="submission" date="2019-05" db="EMBL/GenBank/DDBJ databases">
        <title>Another draft genome of Portunus trituberculatus and its Hox gene families provides insights of decapod evolution.</title>
        <authorList>
            <person name="Jeong J.-H."/>
            <person name="Song I."/>
            <person name="Kim S."/>
            <person name="Choi T."/>
            <person name="Kim D."/>
            <person name="Ryu S."/>
            <person name="Kim W."/>
        </authorList>
    </citation>
    <scope>NUCLEOTIDE SEQUENCE [LARGE SCALE GENOMIC DNA]</scope>
    <source>
        <tissue evidence="2">Muscle</tissue>
    </source>
</reference>
<feature type="compositionally biased region" description="Polar residues" evidence="1">
    <location>
        <begin position="1"/>
        <end position="11"/>
    </location>
</feature>
<dbReference type="EMBL" id="VSRR010001227">
    <property type="protein sequence ID" value="MPC23591.1"/>
    <property type="molecule type" value="Genomic_DNA"/>
</dbReference>
<gene>
    <name evidence="2" type="ORF">E2C01_016648</name>
</gene>
<evidence type="ECO:0000313" key="2">
    <source>
        <dbReference type="EMBL" id="MPC23591.1"/>
    </source>
</evidence>
<accession>A0A5B7DPL3</accession>